<gene>
    <name evidence="3" type="ORF">THRCLA_01302</name>
</gene>
<dbReference type="PANTHER" id="PTHR31581">
    <property type="entry name" value="KICSTOR COMPLEX PROTEIN C12ORF66"/>
    <property type="match status" value="1"/>
</dbReference>
<keyword evidence="2" id="KW-1133">Transmembrane helix</keyword>
<dbReference type="GO" id="GO:0061462">
    <property type="term" value="P:protein localization to lysosome"/>
    <property type="evidence" value="ECO:0007669"/>
    <property type="project" value="TreeGrafter"/>
</dbReference>
<accession>A0A1W0A8Z1</accession>
<protein>
    <submittedName>
        <fullName evidence="3">Uncharacterized protein</fullName>
    </submittedName>
</protein>
<reference evidence="3 4" key="1">
    <citation type="journal article" date="2014" name="Genome Biol. Evol.">
        <title>The secreted proteins of Achlya hypogyna and Thraustotheca clavata identify the ancestral oomycete secretome and reveal gene acquisitions by horizontal gene transfer.</title>
        <authorList>
            <person name="Misner I."/>
            <person name="Blouin N."/>
            <person name="Leonard G."/>
            <person name="Richards T.A."/>
            <person name="Lane C.E."/>
        </authorList>
    </citation>
    <scope>NUCLEOTIDE SEQUENCE [LARGE SCALE GENOMIC DNA]</scope>
    <source>
        <strain evidence="3 4">ATCC 34112</strain>
    </source>
</reference>
<dbReference type="GO" id="GO:0034198">
    <property type="term" value="P:cellular response to amino acid starvation"/>
    <property type="evidence" value="ECO:0007669"/>
    <property type="project" value="TreeGrafter"/>
</dbReference>
<evidence type="ECO:0000256" key="1">
    <source>
        <dbReference type="SAM" id="MobiDB-lite"/>
    </source>
</evidence>
<evidence type="ECO:0000313" key="3">
    <source>
        <dbReference type="EMBL" id="OQS06669.1"/>
    </source>
</evidence>
<dbReference type="PANTHER" id="PTHR31581:SF1">
    <property type="entry name" value="KICSTOR SUBUNIT 2"/>
    <property type="match status" value="1"/>
</dbReference>
<dbReference type="SUPFAM" id="SSF160651">
    <property type="entry name" value="FLJ32549 C-terminal domain-like"/>
    <property type="match status" value="1"/>
</dbReference>
<dbReference type="Gene3D" id="3.30.450.240">
    <property type="match status" value="1"/>
</dbReference>
<dbReference type="GO" id="GO:1904262">
    <property type="term" value="P:negative regulation of TORC1 signaling"/>
    <property type="evidence" value="ECO:0007669"/>
    <property type="project" value="TreeGrafter"/>
</dbReference>
<feature type="transmembrane region" description="Helical" evidence="2">
    <location>
        <begin position="519"/>
        <end position="537"/>
    </location>
</feature>
<keyword evidence="2" id="KW-0472">Membrane</keyword>
<dbReference type="Proteomes" id="UP000243217">
    <property type="component" value="Unassembled WGS sequence"/>
</dbReference>
<evidence type="ECO:0000256" key="2">
    <source>
        <dbReference type="SAM" id="Phobius"/>
    </source>
</evidence>
<dbReference type="InterPro" id="IPR038060">
    <property type="entry name" value="C12orf66-like_central_sf"/>
</dbReference>
<keyword evidence="2" id="KW-0812">Transmembrane</keyword>
<dbReference type="InterPro" id="IPR018544">
    <property type="entry name" value="KICS_2"/>
</dbReference>
<dbReference type="AlphaFoldDB" id="A0A1W0A8Z1"/>
<dbReference type="GO" id="GO:0042149">
    <property type="term" value="P:cellular response to glucose starvation"/>
    <property type="evidence" value="ECO:0007669"/>
    <property type="project" value="TreeGrafter"/>
</dbReference>
<comment type="caution">
    <text evidence="3">The sequence shown here is derived from an EMBL/GenBank/DDBJ whole genome shotgun (WGS) entry which is preliminary data.</text>
</comment>
<feature type="region of interest" description="Disordered" evidence="1">
    <location>
        <begin position="286"/>
        <end position="333"/>
    </location>
</feature>
<dbReference type="Gene3D" id="1.10.3450.30">
    <property type="match status" value="1"/>
</dbReference>
<proteinExistence type="predicted"/>
<dbReference type="OrthoDB" id="18134at2759"/>
<name>A0A1W0A8Z1_9STRA</name>
<dbReference type="EMBL" id="JNBS01000317">
    <property type="protein sequence ID" value="OQS06669.1"/>
    <property type="molecule type" value="Genomic_DNA"/>
</dbReference>
<organism evidence="3 4">
    <name type="scientific">Thraustotheca clavata</name>
    <dbReference type="NCBI Taxonomy" id="74557"/>
    <lineage>
        <taxon>Eukaryota</taxon>
        <taxon>Sar</taxon>
        <taxon>Stramenopiles</taxon>
        <taxon>Oomycota</taxon>
        <taxon>Saprolegniomycetes</taxon>
        <taxon>Saprolegniales</taxon>
        <taxon>Achlyaceae</taxon>
        <taxon>Thraustotheca</taxon>
    </lineage>
</organism>
<keyword evidence="4" id="KW-1185">Reference proteome</keyword>
<evidence type="ECO:0000313" key="4">
    <source>
        <dbReference type="Proteomes" id="UP000243217"/>
    </source>
</evidence>
<dbReference type="SUPFAM" id="SSF158548">
    <property type="entry name" value="FLJ32549 domain-like"/>
    <property type="match status" value="1"/>
</dbReference>
<sequence>MSRVQCELSGLLNVHLPVFLEALHRHQYKEAKTSIPLESNGVPEWKAMATMLQLWADCDCTYHKMTYLQAEHLSKNTLRSLYLRLKMQSDDCADILHFQHREKAGSESDVDKIMRQTNTPPIAPSGYYDALRLSWQSDQSVKDNQSSVDSIASNVSEFDMNVETTLTTRVSEYKAFFDQCSRYFEQRLLLVSFYLGLAREKPHIHYLFDYAEKAQRLLEIQHALRTLEHPLFHSIQKAAMHETQTIRAALNCESKLAEYDYLKSIIALHQLKQQLGLWADSLDISDDDESPETSGNRQSRTSRDSDRPPPTPNTNEKLPSHLSKPHGLPIPKMLLKRGESSSNMLLPSTHSLSNSNLQNCTQPAPDDDVILPLYRWSKKFFVSLTAKFTLYFSKWLDHFDTQMPPRTLPAPRSIVSPMGLPYTEILDTFFARNFLRDHNDTAQMMIVLDTQSLSNKGVTFHANGYLCPPKATVVKTSSKTPNSNRIRAANKTYFGRVSRYDEDIHGEFAPLWGVGSWPVGLYLILFLGGNILLVFSYPRPEPSTLFVQKHWPNLLMLLMDLPPWDVKASTIYTSPISIHHEKKMAASYVIARIDPCIYLTLVYEKRKQGPNEKQLMDVMTLLLDNLQHITVYR</sequence>